<keyword evidence="3" id="KW-0812">Transmembrane</keyword>
<dbReference type="AlphaFoldDB" id="A0A818Z2Z8"/>
<comment type="similarity">
    <text evidence="2">Belongs to the peptidase M28 family. M28B subfamily.</text>
</comment>
<dbReference type="SUPFAM" id="SSF53187">
    <property type="entry name" value="Zn-dependent exopeptidases"/>
    <property type="match status" value="1"/>
</dbReference>
<evidence type="ECO:0000313" key="7">
    <source>
        <dbReference type="Proteomes" id="UP000663844"/>
    </source>
</evidence>
<proteinExistence type="inferred from homology"/>
<feature type="domain" description="PA" evidence="4">
    <location>
        <begin position="189"/>
        <end position="276"/>
    </location>
</feature>
<dbReference type="InterPro" id="IPR046450">
    <property type="entry name" value="PA_dom_sf"/>
</dbReference>
<dbReference type="InterPro" id="IPR045175">
    <property type="entry name" value="M28_fam"/>
</dbReference>
<reference evidence="6" key="1">
    <citation type="submission" date="2021-02" db="EMBL/GenBank/DDBJ databases">
        <authorList>
            <person name="Nowell W R."/>
        </authorList>
    </citation>
    <scope>NUCLEOTIDE SEQUENCE</scope>
</reference>
<gene>
    <name evidence="6" type="ORF">OXD698_LOCUS16107</name>
</gene>
<dbReference type="Pfam" id="PF04389">
    <property type="entry name" value="Peptidase_M28"/>
    <property type="match status" value="1"/>
</dbReference>
<dbReference type="CDD" id="cd00538">
    <property type="entry name" value="PA"/>
    <property type="match status" value="1"/>
</dbReference>
<feature type="domain" description="Peptidase M28" evidence="5">
    <location>
        <begin position="305"/>
        <end position="391"/>
    </location>
</feature>
<name>A0A818Z2Z8_9BILA</name>
<evidence type="ECO:0000259" key="4">
    <source>
        <dbReference type="Pfam" id="PF02225"/>
    </source>
</evidence>
<evidence type="ECO:0000256" key="2">
    <source>
        <dbReference type="ARBA" id="ARBA00005634"/>
    </source>
</evidence>
<evidence type="ECO:0000313" key="6">
    <source>
        <dbReference type="EMBL" id="CAF3762560.1"/>
    </source>
</evidence>
<evidence type="ECO:0000256" key="1">
    <source>
        <dbReference type="ARBA" id="ARBA00001947"/>
    </source>
</evidence>
<dbReference type="PANTHER" id="PTHR12147">
    <property type="entry name" value="METALLOPEPTIDASE M28 FAMILY MEMBER"/>
    <property type="match status" value="1"/>
</dbReference>
<sequence length="513" mass="56833">MISIEPGHIEKDFKIYKNIKYIRFILPIFGLIIVLGAIILGLSIITLVKVNSKVDRIIDKRHESTPNAKARQQSLNSILSESTRIEDAMSHLNELQRIAKVSNGTRAINTSGFNATLDYITNYLTANTNYKVTKSFFFLRDFALANNPVLISSINGITKNYTYSTQLSTADFYHAVYSTSINTNEFTQLTAIPNVGCSDDDWQKANPSPAGRVALVKRGTCPFREKIALATKYNVKAVLLYNDGTSPDRVSPIEITLAQENSMPTLFLSFTVGQALLNSTQNTRSNTRIKLLIEAKDIPDYPVGNICADTPSGDPTQTIVIGSHSDSVPAGPGINDNGSGSAANLAMAVALARLFRTSTYPKYKYRIRFCWWGAEEVGLLGSDHHVKQAKNTSIVGEHWFIQQNLPWDYTEFSGRSDYGPFLAEGIVAGGLFSGADDVKTVEQRDRYDHILGQGMGGIPDILEDPCYHKACDSVENINIFGYEKMIEAAAYGLEFLGRQEDLRTWLYPSSKMQ</sequence>
<dbReference type="Gene3D" id="3.40.630.10">
    <property type="entry name" value="Zn peptidases"/>
    <property type="match status" value="2"/>
</dbReference>
<dbReference type="InterPro" id="IPR003137">
    <property type="entry name" value="PA_domain"/>
</dbReference>
<dbReference type="Proteomes" id="UP000663844">
    <property type="component" value="Unassembled WGS sequence"/>
</dbReference>
<accession>A0A818Z2Z8</accession>
<comment type="caution">
    <text evidence="6">The sequence shown here is derived from an EMBL/GenBank/DDBJ whole genome shotgun (WGS) entry which is preliminary data.</text>
</comment>
<dbReference type="GO" id="GO:0008235">
    <property type="term" value="F:metalloexopeptidase activity"/>
    <property type="evidence" value="ECO:0007669"/>
    <property type="project" value="InterPro"/>
</dbReference>
<keyword evidence="3" id="KW-1133">Transmembrane helix</keyword>
<dbReference type="Pfam" id="PF02225">
    <property type="entry name" value="PA"/>
    <property type="match status" value="1"/>
</dbReference>
<organism evidence="6 7">
    <name type="scientific">Adineta steineri</name>
    <dbReference type="NCBI Taxonomy" id="433720"/>
    <lineage>
        <taxon>Eukaryota</taxon>
        <taxon>Metazoa</taxon>
        <taxon>Spiralia</taxon>
        <taxon>Gnathifera</taxon>
        <taxon>Rotifera</taxon>
        <taxon>Eurotatoria</taxon>
        <taxon>Bdelloidea</taxon>
        <taxon>Adinetida</taxon>
        <taxon>Adinetidae</taxon>
        <taxon>Adineta</taxon>
    </lineage>
</organism>
<dbReference type="SUPFAM" id="SSF52025">
    <property type="entry name" value="PA domain"/>
    <property type="match status" value="1"/>
</dbReference>
<dbReference type="PANTHER" id="PTHR12147:SF26">
    <property type="entry name" value="PEPTIDASE M28 DOMAIN-CONTAINING PROTEIN"/>
    <property type="match status" value="1"/>
</dbReference>
<dbReference type="EMBL" id="CAJOAZ010001089">
    <property type="protein sequence ID" value="CAF3762560.1"/>
    <property type="molecule type" value="Genomic_DNA"/>
</dbReference>
<evidence type="ECO:0000256" key="3">
    <source>
        <dbReference type="SAM" id="Phobius"/>
    </source>
</evidence>
<dbReference type="Gene3D" id="3.50.30.30">
    <property type="match status" value="1"/>
</dbReference>
<dbReference type="InterPro" id="IPR007484">
    <property type="entry name" value="Peptidase_M28"/>
</dbReference>
<comment type="cofactor">
    <cofactor evidence="1">
        <name>Zn(2+)</name>
        <dbReference type="ChEBI" id="CHEBI:29105"/>
    </cofactor>
</comment>
<keyword evidence="3" id="KW-0472">Membrane</keyword>
<evidence type="ECO:0000259" key="5">
    <source>
        <dbReference type="Pfam" id="PF04389"/>
    </source>
</evidence>
<feature type="transmembrane region" description="Helical" evidence="3">
    <location>
        <begin position="21"/>
        <end position="48"/>
    </location>
</feature>
<dbReference type="GO" id="GO:0006508">
    <property type="term" value="P:proteolysis"/>
    <property type="evidence" value="ECO:0007669"/>
    <property type="project" value="InterPro"/>
</dbReference>
<protein>
    <recommendedName>
        <fullName evidence="8">Peptide hydrolase</fullName>
    </recommendedName>
</protein>
<evidence type="ECO:0008006" key="8">
    <source>
        <dbReference type="Google" id="ProtNLM"/>
    </source>
</evidence>